<protein>
    <recommendedName>
        <fullName evidence="11">glutaryl-CoA dehydrogenase (ETF)</fullName>
        <ecNumber evidence="11">1.3.8.6</ecNumber>
    </recommendedName>
</protein>
<evidence type="ECO:0000256" key="4">
    <source>
        <dbReference type="ARBA" id="ARBA00022630"/>
    </source>
</evidence>
<evidence type="ECO:0000256" key="6">
    <source>
        <dbReference type="ARBA" id="ARBA00022946"/>
    </source>
</evidence>
<dbReference type="PANTHER" id="PTHR42807:SF1">
    <property type="entry name" value="GLUTARYL-COA DEHYDROGENASE, MITOCHONDRIAL"/>
    <property type="match status" value="1"/>
</dbReference>
<evidence type="ECO:0000259" key="13">
    <source>
        <dbReference type="Pfam" id="PF00441"/>
    </source>
</evidence>
<proteinExistence type="inferred from homology"/>
<keyword evidence="7" id="KW-0560">Oxidoreductase</keyword>
<sequence length="401" mass="44466">MVINIENKKTDRKSLSSWEDILISQNQLSADEQILQSSVKAYCQDKLMPRIISDNRDENFSREVLNEMGELGILGSFIQGYDCAGANYVSYGLIAREIERVDSGYRSIMSVQSSLVMLPIYKFGSEEQKQKYLPKLAKGEIVGSFGLTEPDAGSDPGSMKTKFKKVKDGYIINGTKTWISNSPFADVIIVWAKDDDDVIRGFIVERGTKGLSTPKIEGKMSLRSTSTGQVVLEDVFCSEDSLLPNVTGLRGPFECLNSARYGISWGVLGAAEFCFSTSRQYALDRIVFGKPIAATQLVQNKLVDMQTEIALGLQAVLRVGRLMDKNEADANMVSLIKRNNASKCLEIARNARDILGGNGISDEYHVIRHMLNLETVKTYEGTHDIHTLIMGRNLTGIQAFK</sequence>
<feature type="domain" description="Acyl-CoA dehydrogenase/oxidase C-terminal" evidence="13">
    <location>
        <begin position="252"/>
        <end position="394"/>
    </location>
</feature>
<keyword evidence="6" id="KW-0809">Transit peptide</keyword>
<dbReference type="GO" id="GO:0004361">
    <property type="term" value="F:glutaryl-CoA dehydrogenase activity"/>
    <property type="evidence" value="ECO:0007669"/>
    <property type="project" value="UniProtKB-EC"/>
</dbReference>
<dbReference type="Gene3D" id="1.20.140.10">
    <property type="entry name" value="Butyryl-CoA Dehydrogenase, subunit A, domain 3"/>
    <property type="match status" value="1"/>
</dbReference>
<name>A0A381TL27_9ZZZZ</name>
<keyword evidence="8" id="KW-0496">Mitochondrion</keyword>
<dbReference type="GO" id="GO:0000062">
    <property type="term" value="F:fatty-acyl-CoA binding"/>
    <property type="evidence" value="ECO:0007669"/>
    <property type="project" value="TreeGrafter"/>
</dbReference>
<comment type="pathway">
    <text evidence="9">Amino-acid metabolism; lysine degradation.</text>
</comment>
<evidence type="ECO:0000256" key="10">
    <source>
        <dbReference type="ARBA" id="ARBA00037927"/>
    </source>
</evidence>
<evidence type="ECO:0000256" key="9">
    <source>
        <dbReference type="ARBA" id="ARBA00037899"/>
    </source>
</evidence>
<dbReference type="PANTHER" id="PTHR42807">
    <property type="entry name" value="GLUTARYL-COA DEHYDROGENASE, MITOCHONDRIAL"/>
    <property type="match status" value="1"/>
</dbReference>
<dbReference type="InterPro" id="IPR006091">
    <property type="entry name" value="Acyl-CoA_Oxase/DH_mid-dom"/>
</dbReference>
<feature type="domain" description="Acyl-CoA dehydrogenase/oxidase N-terminal" evidence="15">
    <location>
        <begin position="30"/>
        <end position="140"/>
    </location>
</feature>
<dbReference type="InterPro" id="IPR006089">
    <property type="entry name" value="Acyl-CoA_DH_CS"/>
</dbReference>
<evidence type="ECO:0000256" key="3">
    <source>
        <dbReference type="ARBA" id="ARBA00009347"/>
    </source>
</evidence>
<dbReference type="InterPro" id="IPR009100">
    <property type="entry name" value="AcylCoA_DH/oxidase_NM_dom_sf"/>
</dbReference>
<keyword evidence="4" id="KW-0285">Flavoprotein</keyword>
<evidence type="ECO:0000256" key="1">
    <source>
        <dbReference type="ARBA" id="ARBA00001974"/>
    </source>
</evidence>
<comment type="pathway">
    <text evidence="10">Amino-acid metabolism; tryptophan metabolism.</text>
</comment>
<dbReference type="PROSITE" id="PS00072">
    <property type="entry name" value="ACYL_COA_DH_1"/>
    <property type="match status" value="1"/>
</dbReference>
<dbReference type="InterPro" id="IPR013786">
    <property type="entry name" value="AcylCoA_DH/ox_N"/>
</dbReference>
<accession>A0A381TL27</accession>
<evidence type="ECO:0000256" key="11">
    <source>
        <dbReference type="ARBA" id="ARBA00039033"/>
    </source>
</evidence>
<dbReference type="GO" id="GO:0046949">
    <property type="term" value="P:fatty-acyl-CoA biosynthetic process"/>
    <property type="evidence" value="ECO:0007669"/>
    <property type="project" value="TreeGrafter"/>
</dbReference>
<dbReference type="Pfam" id="PF02771">
    <property type="entry name" value="Acyl-CoA_dh_N"/>
    <property type="match status" value="1"/>
</dbReference>
<evidence type="ECO:0000256" key="5">
    <source>
        <dbReference type="ARBA" id="ARBA00022827"/>
    </source>
</evidence>
<dbReference type="GO" id="GO:0050660">
    <property type="term" value="F:flavin adenine dinucleotide binding"/>
    <property type="evidence" value="ECO:0007669"/>
    <property type="project" value="InterPro"/>
</dbReference>
<dbReference type="EC" id="1.3.8.6" evidence="11"/>
<evidence type="ECO:0000313" key="16">
    <source>
        <dbReference type="EMBL" id="SVA16785.1"/>
    </source>
</evidence>
<dbReference type="Gene3D" id="2.40.110.10">
    <property type="entry name" value="Butyryl-CoA Dehydrogenase, subunit A, domain 2"/>
    <property type="match status" value="1"/>
</dbReference>
<evidence type="ECO:0000259" key="15">
    <source>
        <dbReference type="Pfam" id="PF02771"/>
    </source>
</evidence>
<reference evidence="16" key="1">
    <citation type="submission" date="2018-05" db="EMBL/GenBank/DDBJ databases">
        <authorList>
            <person name="Lanie J.A."/>
            <person name="Ng W.-L."/>
            <person name="Kazmierczak K.M."/>
            <person name="Andrzejewski T.M."/>
            <person name="Davidsen T.M."/>
            <person name="Wayne K.J."/>
            <person name="Tettelin H."/>
            <person name="Glass J.I."/>
            <person name="Rusch D."/>
            <person name="Podicherti R."/>
            <person name="Tsui H.-C.T."/>
            <person name="Winkler M.E."/>
        </authorList>
    </citation>
    <scope>NUCLEOTIDE SEQUENCE</scope>
</reference>
<comment type="subcellular location">
    <subcellularLocation>
        <location evidence="2">Mitochondrion matrix</location>
    </subcellularLocation>
</comment>
<evidence type="ECO:0000256" key="12">
    <source>
        <dbReference type="ARBA" id="ARBA00049493"/>
    </source>
</evidence>
<comment type="catalytic activity">
    <reaction evidence="12">
        <text>glutaryl-CoA + oxidized [electron-transfer flavoprotein] + 2 H(+) = (2E)-butenoyl-CoA + reduced [electron-transfer flavoprotein] + CO2</text>
        <dbReference type="Rhea" id="RHEA:13389"/>
        <dbReference type="Rhea" id="RHEA-COMP:10685"/>
        <dbReference type="Rhea" id="RHEA-COMP:10686"/>
        <dbReference type="ChEBI" id="CHEBI:15378"/>
        <dbReference type="ChEBI" id="CHEBI:16526"/>
        <dbReference type="ChEBI" id="CHEBI:57332"/>
        <dbReference type="ChEBI" id="CHEBI:57378"/>
        <dbReference type="ChEBI" id="CHEBI:57692"/>
        <dbReference type="ChEBI" id="CHEBI:58307"/>
        <dbReference type="EC" id="1.3.8.6"/>
    </reaction>
</comment>
<feature type="domain" description="Acyl-CoA oxidase/dehydrogenase middle" evidence="14">
    <location>
        <begin position="144"/>
        <end position="235"/>
    </location>
</feature>
<dbReference type="SUPFAM" id="SSF47203">
    <property type="entry name" value="Acyl-CoA dehydrogenase C-terminal domain-like"/>
    <property type="match status" value="1"/>
</dbReference>
<evidence type="ECO:0000256" key="7">
    <source>
        <dbReference type="ARBA" id="ARBA00023002"/>
    </source>
</evidence>
<dbReference type="GO" id="GO:0005759">
    <property type="term" value="C:mitochondrial matrix"/>
    <property type="evidence" value="ECO:0007669"/>
    <property type="project" value="UniProtKB-SubCell"/>
</dbReference>
<dbReference type="Gene3D" id="1.10.540.10">
    <property type="entry name" value="Acyl-CoA dehydrogenase/oxidase, N-terminal domain"/>
    <property type="match status" value="1"/>
</dbReference>
<dbReference type="Pfam" id="PF00441">
    <property type="entry name" value="Acyl-CoA_dh_1"/>
    <property type="match status" value="1"/>
</dbReference>
<dbReference type="InterPro" id="IPR052033">
    <property type="entry name" value="Glutaryl-CoA_DH_mitochondrial"/>
</dbReference>
<evidence type="ECO:0000259" key="14">
    <source>
        <dbReference type="Pfam" id="PF02770"/>
    </source>
</evidence>
<dbReference type="InterPro" id="IPR009075">
    <property type="entry name" value="AcylCo_DH/oxidase_C"/>
</dbReference>
<dbReference type="AlphaFoldDB" id="A0A381TL27"/>
<dbReference type="Pfam" id="PF02770">
    <property type="entry name" value="Acyl-CoA_dh_M"/>
    <property type="match status" value="1"/>
</dbReference>
<dbReference type="FunFam" id="1.10.540.10:FF:000003">
    <property type="entry name" value="glutaryl-CoA dehydrogenase, mitochondrial"/>
    <property type="match status" value="1"/>
</dbReference>
<keyword evidence="5" id="KW-0274">FAD</keyword>
<dbReference type="EMBL" id="UINC01004778">
    <property type="protein sequence ID" value="SVA16785.1"/>
    <property type="molecule type" value="Genomic_DNA"/>
</dbReference>
<comment type="similarity">
    <text evidence="3">Belongs to the acyl-CoA dehydrogenase family.</text>
</comment>
<evidence type="ECO:0000256" key="8">
    <source>
        <dbReference type="ARBA" id="ARBA00023128"/>
    </source>
</evidence>
<dbReference type="InterPro" id="IPR037069">
    <property type="entry name" value="AcylCoA_DH/ox_N_sf"/>
</dbReference>
<comment type="cofactor">
    <cofactor evidence="1">
        <name>FAD</name>
        <dbReference type="ChEBI" id="CHEBI:57692"/>
    </cofactor>
</comment>
<organism evidence="16">
    <name type="scientific">marine metagenome</name>
    <dbReference type="NCBI Taxonomy" id="408172"/>
    <lineage>
        <taxon>unclassified sequences</taxon>
        <taxon>metagenomes</taxon>
        <taxon>ecological metagenomes</taxon>
    </lineage>
</organism>
<dbReference type="CDD" id="cd01151">
    <property type="entry name" value="GCD"/>
    <property type="match status" value="1"/>
</dbReference>
<dbReference type="InterPro" id="IPR036250">
    <property type="entry name" value="AcylCo_DH-like_C"/>
</dbReference>
<gene>
    <name evidence="16" type="ORF">METZ01_LOCUS69639</name>
</gene>
<dbReference type="InterPro" id="IPR046373">
    <property type="entry name" value="Acyl-CoA_Oxase/DH_mid-dom_sf"/>
</dbReference>
<dbReference type="GO" id="GO:0033539">
    <property type="term" value="P:fatty acid beta-oxidation using acyl-CoA dehydrogenase"/>
    <property type="evidence" value="ECO:0007669"/>
    <property type="project" value="TreeGrafter"/>
</dbReference>
<dbReference type="SUPFAM" id="SSF56645">
    <property type="entry name" value="Acyl-CoA dehydrogenase NM domain-like"/>
    <property type="match status" value="1"/>
</dbReference>
<dbReference type="PROSITE" id="PS00073">
    <property type="entry name" value="ACYL_COA_DH_2"/>
    <property type="match status" value="1"/>
</dbReference>
<evidence type="ECO:0000256" key="2">
    <source>
        <dbReference type="ARBA" id="ARBA00004305"/>
    </source>
</evidence>
<dbReference type="FunFam" id="1.20.140.10:FF:000006">
    <property type="entry name" value="Glutaryl-CoA dehydrogenase, mitochondrial"/>
    <property type="match status" value="1"/>
</dbReference>